<dbReference type="InterPro" id="IPR015421">
    <property type="entry name" value="PyrdxlP-dep_Trfase_major"/>
</dbReference>
<dbReference type="EC" id="2.6.1.1" evidence="4"/>
<keyword evidence="7" id="KW-0663">Pyridoxal phosphate</keyword>
<name>A0A7R8CP64_LEPSM</name>
<dbReference type="PANTHER" id="PTHR11879:SF55">
    <property type="entry name" value="GLUTAMATE OXALOACETATE TRANSAMINASE 1, ISOFORM B"/>
    <property type="match status" value="1"/>
</dbReference>
<comment type="cofactor">
    <cofactor evidence="1">
        <name>pyridoxal 5'-phosphate</name>
        <dbReference type="ChEBI" id="CHEBI:597326"/>
    </cofactor>
</comment>
<evidence type="ECO:0000256" key="5">
    <source>
        <dbReference type="ARBA" id="ARBA00022576"/>
    </source>
</evidence>
<dbReference type="Gene3D" id="3.90.1150.10">
    <property type="entry name" value="Aspartate Aminotransferase, domain 1"/>
    <property type="match status" value="1"/>
</dbReference>
<comment type="similarity">
    <text evidence="2">Belongs to the class-I pyridoxal-phosphate-dependent aminotransferase family.</text>
</comment>
<protein>
    <recommendedName>
        <fullName evidence="4">aspartate transaminase</fullName>
        <ecNumber evidence="4">2.6.1.1</ecNumber>
    </recommendedName>
</protein>
<keyword evidence="6 9" id="KW-0808">Transferase</keyword>
<dbReference type="InterPro" id="IPR015422">
    <property type="entry name" value="PyrdxlP-dep_Trfase_small"/>
</dbReference>
<proteinExistence type="inferred from homology"/>
<keyword evidence="5 9" id="KW-0032">Aminotransferase</keyword>
<dbReference type="PANTHER" id="PTHR11879">
    <property type="entry name" value="ASPARTATE AMINOTRANSFERASE"/>
    <property type="match status" value="1"/>
</dbReference>
<evidence type="ECO:0000256" key="1">
    <source>
        <dbReference type="ARBA" id="ARBA00001933"/>
    </source>
</evidence>
<evidence type="ECO:0000259" key="8">
    <source>
        <dbReference type="Pfam" id="PF00155"/>
    </source>
</evidence>
<dbReference type="InterPro" id="IPR000796">
    <property type="entry name" value="Asp_trans"/>
</dbReference>
<dbReference type="CDD" id="cd00609">
    <property type="entry name" value="AAT_like"/>
    <property type="match status" value="1"/>
</dbReference>
<sequence>MNPAERFKLWPPLPEALSTPFPFLMDFFDVVGGPDGDTNGLCSLLSTDTGAEEIANMRMSFISINSSMTDCVFLMFCPRKEKEVIFIDPLNIYYNLKSSCLFSLKSQPLLQLRYLSYLGIFMMKESLGFFLSSKKMEKKLHEDIDKNSINHEYLPILGLEPFSTAATKMLLGTNSKAIQEGRAFGVQSLSGTGALRNGAEFCNKMLKQTVFYVSTPTWGNHNSIFLKSGFLEARKYRYWNNESKGFDFEGMMEDLKNAPENAVIILHAVAHNPTGIDPTQEEWKAIADIMQERKLFPFFDCAYQGFASGDLDKDAWAVRYFADDRGFELFCAQSFNNIVNINSQLTVIIRGAYSNPPAHGCRIVEGVLNDSNLYNEWKESIKIMSGRIMSMRQGLRERLEKLNTPGKWNHITDQIGMFSFTGMNPDMVSYLVKEKHIYLLSNGRISVAGLNPSNIDYVAESMNEAVNKFQ</sequence>
<comment type="subunit">
    <text evidence="3">Homodimer.</text>
</comment>
<dbReference type="GO" id="GO:0006532">
    <property type="term" value="P:aspartate biosynthetic process"/>
    <property type="evidence" value="ECO:0007669"/>
    <property type="project" value="TreeGrafter"/>
</dbReference>
<evidence type="ECO:0000256" key="7">
    <source>
        <dbReference type="ARBA" id="ARBA00022898"/>
    </source>
</evidence>
<evidence type="ECO:0000256" key="3">
    <source>
        <dbReference type="ARBA" id="ARBA00011738"/>
    </source>
</evidence>
<dbReference type="GO" id="GO:0030170">
    <property type="term" value="F:pyridoxal phosphate binding"/>
    <property type="evidence" value="ECO:0007669"/>
    <property type="project" value="InterPro"/>
</dbReference>
<dbReference type="GO" id="GO:0004069">
    <property type="term" value="F:L-aspartate:2-oxoglutarate aminotransferase activity"/>
    <property type="evidence" value="ECO:0007669"/>
    <property type="project" value="UniProtKB-EC"/>
</dbReference>
<feature type="domain" description="Aminotransferase class I/classII large" evidence="8">
    <location>
        <begin position="142"/>
        <end position="461"/>
    </location>
</feature>
<keyword evidence="10" id="KW-1185">Reference proteome</keyword>
<dbReference type="OrthoDB" id="6752799at2759"/>
<dbReference type="Pfam" id="PF00155">
    <property type="entry name" value="Aminotran_1_2"/>
    <property type="match status" value="1"/>
</dbReference>
<evidence type="ECO:0000256" key="4">
    <source>
        <dbReference type="ARBA" id="ARBA00012753"/>
    </source>
</evidence>
<gene>
    <name evidence="9" type="ORF">LSAA_7606</name>
</gene>
<dbReference type="Proteomes" id="UP000675881">
    <property type="component" value="Chromosome 3"/>
</dbReference>
<evidence type="ECO:0000256" key="6">
    <source>
        <dbReference type="ARBA" id="ARBA00022679"/>
    </source>
</evidence>
<dbReference type="AlphaFoldDB" id="A0A7R8CP64"/>
<evidence type="ECO:0000313" key="9">
    <source>
        <dbReference type="EMBL" id="CAF2880767.1"/>
    </source>
</evidence>
<dbReference type="EMBL" id="HG994582">
    <property type="protein sequence ID" value="CAF2880767.1"/>
    <property type="molecule type" value="Genomic_DNA"/>
</dbReference>
<dbReference type="PRINTS" id="PR00799">
    <property type="entry name" value="TRANSAMINASE"/>
</dbReference>
<evidence type="ECO:0000313" key="10">
    <source>
        <dbReference type="Proteomes" id="UP000675881"/>
    </source>
</evidence>
<dbReference type="GO" id="GO:0005829">
    <property type="term" value="C:cytosol"/>
    <property type="evidence" value="ECO:0007669"/>
    <property type="project" value="TreeGrafter"/>
</dbReference>
<reference evidence="9" key="1">
    <citation type="submission" date="2021-02" db="EMBL/GenBank/DDBJ databases">
        <authorList>
            <person name="Bekaert M."/>
        </authorList>
    </citation>
    <scope>NUCLEOTIDE SEQUENCE</scope>
    <source>
        <strain evidence="9">IoA-00</strain>
    </source>
</reference>
<dbReference type="InterPro" id="IPR004839">
    <property type="entry name" value="Aminotransferase_I/II_large"/>
</dbReference>
<dbReference type="Gene3D" id="3.40.640.10">
    <property type="entry name" value="Type I PLP-dependent aspartate aminotransferase-like (Major domain)"/>
    <property type="match status" value="1"/>
</dbReference>
<organism evidence="9 10">
    <name type="scientific">Lepeophtheirus salmonis</name>
    <name type="common">Salmon louse</name>
    <name type="synonym">Caligus salmonis</name>
    <dbReference type="NCBI Taxonomy" id="72036"/>
    <lineage>
        <taxon>Eukaryota</taxon>
        <taxon>Metazoa</taxon>
        <taxon>Ecdysozoa</taxon>
        <taxon>Arthropoda</taxon>
        <taxon>Crustacea</taxon>
        <taxon>Multicrustacea</taxon>
        <taxon>Hexanauplia</taxon>
        <taxon>Copepoda</taxon>
        <taxon>Siphonostomatoida</taxon>
        <taxon>Caligidae</taxon>
        <taxon>Lepeophtheirus</taxon>
    </lineage>
</organism>
<dbReference type="SUPFAM" id="SSF53383">
    <property type="entry name" value="PLP-dependent transferases"/>
    <property type="match status" value="1"/>
</dbReference>
<accession>A0A7R8CP64</accession>
<dbReference type="InterPro" id="IPR015424">
    <property type="entry name" value="PyrdxlP-dep_Trfase"/>
</dbReference>
<evidence type="ECO:0000256" key="2">
    <source>
        <dbReference type="ARBA" id="ARBA00007441"/>
    </source>
</evidence>